<feature type="compositionally biased region" description="Polar residues" evidence="5">
    <location>
        <begin position="467"/>
        <end position="477"/>
    </location>
</feature>
<dbReference type="Pfam" id="PF07690">
    <property type="entry name" value="MFS_1"/>
    <property type="match status" value="1"/>
</dbReference>
<evidence type="ECO:0000313" key="7">
    <source>
        <dbReference type="EMBL" id="RDW63340.1"/>
    </source>
</evidence>
<feature type="transmembrane region" description="Helical" evidence="6">
    <location>
        <begin position="196"/>
        <end position="217"/>
    </location>
</feature>
<dbReference type="InterPro" id="IPR011701">
    <property type="entry name" value="MFS"/>
</dbReference>
<organism evidence="7 8">
    <name type="scientific">Coleophoma cylindrospora</name>
    <dbReference type="NCBI Taxonomy" id="1849047"/>
    <lineage>
        <taxon>Eukaryota</taxon>
        <taxon>Fungi</taxon>
        <taxon>Dikarya</taxon>
        <taxon>Ascomycota</taxon>
        <taxon>Pezizomycotina</taxon>
        <taxon>Leotiomycetes</taxon>
        <taxon>Helotiales</taxon>
        <taxon>Dermateaceae</taxon>
        <taxon>Coleophoma</taxon>
    </lineage>
</organism>
<dbReference type="AlphaFoldDB" id="A0A3D8QNX6"/>
<gene>
    <name evidence="7" type="ORF">BP6252_10885</name>
</gene>
<dbReference type="SUPFAM" id="SSF103473">
    <property type="entry name" value="MFS general substrate transporter"/>
    <property type="match status" value="1"/>
</dbReference>
<evidence type="ECO:0000256" key="1">
    <source>
        <dbReference type="ARBA" id="ARBA00004141"/>
    </source>
</evidence>
<evidence type="ECO:0000256" key="4">
    <source>
        <dbReference type="ARBA" id="ARBA00023136"/>
    </source>
</evidence>
<dbReference type="EMBL" id="PDLM01000013">
    <property type="protein sequence ID" value="RDW63340.1"/>
    <property type="molecule type" value="Genomic_DNA"/>
</dbReference>
<sequence length="493" mass="52382">MSVPEPVAGNNSSRSVARHMGPGGLSTGMMEAPSRTNTSSMNIVIGEHNDQCSIAEVETATAILSLWGNLITGVLGAIMIPVWGRLSDRYGRVKALAAASTMTLVSQVIDILIAVLPDVFHINWIYLGFLFEGLSGTFILIMALGSAYAGDCTPISQRSVIMGNLGLLHGSMYFGMAVGPVLGGLIGMSGGESRPLVIFGTALAMNTLGVVYILLVVPESLCFTDGKSSPSILPQGYGFSDFRPGNMLEFLQRINPIRGLRSLTLAETSSNPPVRRNLIHFAAVNTLVFATAMSGMNIMMLYPEYIFKWDNQASGVFLSSINIARTTALVLLLPLATWAFKRFVTSAAGPDSLDLLLIRISIFAGTIGYIGYAIAPTGALFTLAGIIASLDSISLAVSEAALSKFAGRENIGEVLGALGFLQASARILGPTIANLIYSQTIQRAPNLVFWGFSVILVIAGFSTFASNPGRRSNVSNEETSEDEIDLEGYSSLR</sequence>
<keyword evidence="2 6" id="KW-0812">Transmembrane</keyword>
<feature type="transmembrane region" description="Helical" evidence="6">
    <location>
        <begin position="170"/>
        <end position="190"/>
    </location>
</feature>
<feature type="transmembrane region" description="Helical" evidence="6">
    <location>
        <begin position="278"/>
        <end position="302"/>
    </location>
</feature>
<feature type="transmembrane region" description="Helical" evidence="6">
    <location>
        <begin position="352"/>
        <end position="374"/>
    </location>
</feature>
<dbReference type="Gene3D" id="1.20.1250.20">
    <property type="entry name" value="MFS general substrate transporter like domains"/>
    <property type="match status" value="1"/>
</dbReference>
<evidence type="ECO:0008006" key="9">
    <source>
        <dbReference type="Google" id="ProtNLM"/>
    </source>
</evidence>
<dbReference type="GO" id="GO:0022857">
    <property type="term" value="F:transmembrane transporter activity"/>
    <property type="evidence" value="ECO:0007669"/>
    <property type="project" value="InterPro"/>
</dbReference>
<feature type="region of interest" description="Disordered" evidence="5">
    <location>
        <begin position="467"/>
        <end position="493"/>
    </location>
</feature>
<dbReference type="OrthoDB" id="3026777at2759"/>
<feature type="transmembrane region" description="Helical" evidence="6">
    <location>
        <begin position="322"/>
        <end position="340"/>
    </location>
</feature>
<evidence type="ECO:0000256" key="3">
    <source>
        <dbReference type="ARBA" id="ARBA00022989"/>
    </source>
</evidence>
<name>A0A3D8QNX6_9HELO</name>
<feature type="transmembrane region" description="Helical" evidence="6">
    <location>
        <begin position="95"/>
        <end position="116"/>
    </location>
</feature>
<protein>
    <recommendedName>
        <fullName evidence="9">Major facilitator superfamily (MFS) profile domain-containing protein</fullName>
    </recommendedName>
</protein>
<keyword evidence="3 6" id="KW-1133">Transmembrane helix</keyword>
<feature type="transmembrane region" description="Helical" evidence="6">
    <location>
        <begin position="380"/>
        <end position="402"/>
    </location>
</feature>
<evidence type="ECO:0000313" key="8">
    <source>
        <dbReference type="Proteomes" id="UP000256645"/>
    </source>
</evidence>
<accession>A0A3D8QNX6</accession>
<comment type="subcellular location">
    <subcellularLocation>
        <location evidence="1">Membrane</location>
        <topology evidence="1">Multi-pass membrane protein</topology>
    </subcellularLocation>
</comment>
<feature type="transmembrane region" description="Helical" evidence="6">
    <location>
        <begin position="448"/>
        <end position="465"/>
    </location>
</feature>
<evidence type="ECO:0000256" key="5">
    <source>
        <dbReference type="SAM" id="MobiDB-lite"/>
    </source>
</evidence>
<feature type="transmembrane region" description="Helical" evidence="6">
    <location>
        <begin position="414"/>
        <end position="436"/>
    </location>
</feature>
<dbReference type="PANTHER" id="PTHR23507">
    <property type="entry name" value="ZGC:174356"/>
    <property type="match status" value="1"/>
</dbReference>
<keyword evidence="8" id="KW-1185">Reference proteome</keyword>
<keyword evidence="4 6" id="KW-0472">Membrane</keyword>
<dbReference type="Proteomes" id="UP000256645">
    <property type="component" value="Unassembled WGS sequence"/>
</dbReference>
<dbReference type="GO" id="GO:0016020">
    <property type="term" value="C:membrane"/>
    <property type="evidence" value="ECO:0007669"/>
    <property type="project" value="UniProtKB-SubCell"/>
</dbReference>
<feature type="transmembrane region" description="Helical" evidence="6">
    <location>
        <begin position="63"/>
        <end position="83"/>
    </location>
</feature>
<reference evidence="7 8" key="1">
    <citation type="journal article" date="2018" name="IMA Fungus">
        <title>IMA Genome-F 9: Draft genome sequence of Annulohypoxylon stygium, Aspergillus mulundensis, Berkeleyomyces basicola (syn. Thielaviopsis basicola), Ceratocystis smalleyi, two Cercospora beticola strains, Coleophoma cylindrospora, Fusarium fracticaudum, Phialophora cf. hyalina, and Morchella septimelata.</title>
        <authorList>
            <person name="Wingfield B.D."/>
            <person name="Bills G.F."/>
            <person name="Dong Y."/>
            <person name="Huang W."/>
            <person name="Nel W.J."/>
            <person name="Swalarsk-Parry B.S."/>
            <person name="Vaghefi N."/>
            <person name="Wilken P.M."/>
            <person name="An Z."/>
            <person name="de Beer Z.W."/>
            <person name="De Vos L."/>
            <person name="Chen L."/>
            <person name="Duong T.A."/>
            <person name="Gao Y."/>
            <person name="Hammerbacher A."/>
            <person name="Kikkert J.R."/>
            <person name="Li Y."/>
            <person name="Li H."/>
            <person name="Li K."/>
            <person name="Li Q."/>
            <person name="Liu X."/>
            <person name="Ma X."/>
            <person name="Naidoo K."/>
            <person name="Pethybridge S.J."/>
            <person name="Sun J."/>
            <person name="Steenkamp E.T."/>
            <person name="van der Nest M.A."/>
            <person name="van Wyk S."/>
            <person name="Wingfield M.J."/>
            <person name="Xiong C."/>
            <person name="Yue Q."/>
            <person name="Zhang X."/>
        </authorList>
    </citation>
    <scope>NUCLEOTIDE SEQUENCE [LARGE SCALE GENOMIC DNA]</scope>
    <source>
        <strain evidence="7 8">BP6252</strain>
    </source>
</reference>
<feature type="transmembrane region" description="Helical" evidence="6">
    <location>
        <begin position="122"/>
        <end position="149"/>
    </location>
</feature>
<feature type="region of interest" description="Disordered" evidence="5">
    <location>
        <begin position="1"/>
        <end position="35"/>
    </location>
</feature>
<evidence type="ECO:0000256" key="6">
    <source>
        <dbReference type="SAM" id="Phobius"/>
    </source>
</evidence>
<comment type="caution">
    <text evidence="7">The sequence shown here is derived from an EMBL/GenBank/DDBJ whole genome shotgun (WGS) entry which is preliminary data.</text>
</comment>
<dbReference type="InterPro" id="IPR036259">
    <property type="entry name" value="MFS_trans_sf"/>
</dbReference>
<evidence type="ECO:0000256" key="2">
    <source>
        <dbReference type="ARBA" id="ARBA00022692"/>
    </source>
</evidence>
<dbReference type="PANTHER" id="PTHR23507:SF40">
    <property type="entry name" value="TETRACYCLINE-EFFLUX TRANSPORTER"/>
    <property type="match status" value="1"/>
</dbReference>
<proteinExistence type="predicted"/>